<dbReference type="NCBIfam" id="TIGR02762">
    <property type="entry name" value="TraL_TIGR"/>
    <property type="match status" value="1"/>
</dbReference>
<name>A0A7V0MZF3_UNCAE</name>
<evidence type="ECO:0000256" key="1">
    <source>
        <dbReference type="SAM" id="Phobius"/>
    </source>
</evidence>
<sequence>MMVPKSLDEPVRILGLSPDEFFGGALSFLLFYFQNHPTYGFLAAIMVVFTLKRIKAGKNDGFMLHKIYEYGFPLPGLLPPYVNHFED</sequence>
<dbReference type="AlphaFoldDB" id="A0A7V0MZF3"/>
<accession>A0A7V0MZF3</accession>
<keyword evidence="1" id="KW-0472">Membrane</keyword>
<comment type="caution">
    <text evidence="2">The sequence shown here is derived from an EMBL/GenBank/DDBJ whole genome shotgun (WGS) entry which is preliminary data.</text>
</comment>
<evidence type="ECO:0000313" key="2">
    <source>
        <dbReference type="EMBL" id="HDN84914.1"/>
    </source>
</evidence>
<keyword evidence="1" id="KW-0812">Transmembrane</keyword>
<keyword evidence="1" id="KW-1133">Transmembrane helix</keyword>
<dbReference type="Proteomes" id="UP000885660">
    <property type="component" value="Unassembled WGS sequence"/>
</dbReference>
<gene>
    <name evidence="2" type="primary">traL</name>
    <name evidence="2" type="ORF">ENG47_04070</name>
</gene>
<organism evidence="2">
    <name type="scientific">Aerophobetes bacterium</name>
    <dbReference type="NCBI Taxonomy" id="2030807"/>
    <lineage>
        <taxon>Bacteria</taxon>
        <taxon>Candidatus Aerophobota</taxon>
    </lineage>
</organism>
<dbReference type="EMBL" id="DRBC01000246">
    <property type="protein sequence ID" value="HDN84914.1"/>
    <property type="molecule type" value="Genomic_DNA"/>
</dbReference>
<feature type="transmembrane region" description="Helical" evidence="1">
    <location>
        <begin position="39"/>
        <end position="56"/>
    </location>
</feature>
<dbReference type="InterPro" id="IPR009838">
    <property type="entry name" value="T4SS_TraL"/>
</dbReference>
<dbReference type="GO" id="GO:0019867">
    <property type="term" value="C:outer membrane"/>
    <property type="evidence" value="ECO:0007669"/>
    <property type="project" value="InterPro"/>
</dbReference>
<proteinExistence type="predicted"/>
<reference evidence="2" key="1">
    <citation type="journal article" date="2020" name="mSystems">
        <title>Genome- and Community-Level Interaction Insights into Carbon Utilization and Element Cycling Functions of Hydrothermarchaeota in Hydrothermal Sediment.</title>
        <authorList>
            <person name="Zhou Z."/>
            <person name="Liu Y."/>
            <person name="Xu W."/>
            <person name="Pan J."/>
            <person name="Luo Z.H."/>
            <person name="Li M."/>
        </authorList>
    </citation>
    <scope>NUCLEOTIDE SEQUENCE [LARGE SCALE GENOMIC DNA]</scope>
    <source>
        <strain evidence="2">HyVt-219</strain>
    </source>
</reference>
<dbReference type="Pfam" id="PF07178">
    <property type="entry name" value="TraL"/>
    <property type="match status" value="1"/>
</dbReference>
<protein>
    <submittedName>
        <fullName evidence="2">Type IV conjugative transfer system protein TraL</fullName>
    </submittedName>
</protein>